<proteinExistence type="predicted"/>
<dbReference type="Pfam" id="PF11271">
    <property type="entry name" value="PorA"/>
    <property type="match status" value="1"/>
</dbReference>
<protein>
    <submittedName>
        <fullName evidence="3">DUF3068 family protein</fullName>
    </submittedName>
</protein>
<organism evidence="3 4">
    <name type="scientific">Calidifontibacter indicus</name>
    <dbReference type="NCBI Taxonomy" id="419650"/>
    <lineage>
        <taxon>Bacteria</taxon>
        <taxon>Bacillati</taxon>
        <taxon>Actinomycetota</taxon>
        <taxon>Actinomycetes</taxon>
        <taxon>Micrococcales</taxon>
        <taxon>Dermacoccaceae</taxon>
        <taxon>Calidifontibacter</taxon>
    </lineage>
</organism>
<dbReference type="Proteomes" id="UP000256253">
    <property type="component" value="Unassembled WGS sequence"/>
</dbReference>
<reference evidence="3 4" key="1">
    <citation type="submission" date="2018-08" db="EMBL/GenBank/DDBJ databases">
        <title>Sequencing the genomes of 1000 actinobacteria strains.</title>
        <authorList>
            <person name="Klenk H.-P."/>
        </authorList>
    </citation>
    <scope>NUCLEOTIDE SEQUENCE [LARGE SCALE GENOMIC DNA]</scope>
    <source>
        <strain evidence="3 4">DSM 22967</strain>
    </source>
</reference>
<dbReference type="AlphaFoldDB" id="A0A3D9UWQ9"/>
<comment type="caution">
    <text evidence="3">The sequence shown here is derived from an EMBL/GenBank/DDBJ whole genome shotgun (WGS) entry which is preliminary data.</text>
</comment>
<evidence type="ECO:0000256" key="2">
    <source>
        <dbReference type="SAM" id="Phobius"/>
    </source>
</evidence>
<dbReference type="EMBL" id="QTUA01000001">
    <property type="protein sequence ID" value="REF31035.1"/>
    <property type="molecule type" value="Genomic_DNA"/>
</dbReference>
<keyword evidence="2" id="KW-0472">Membrane</keyword>
<keyword evidence="2" id="KW-0812">Transmembrane</keyword>
<sequence length="307" mass="33399">MRKVLGLVLLGLSGFLIAASLLLFLWAPGKVERTPLDIDSITRLTGKATYLSEAETPVKAISANRVDVKASSDSVVQFNAFTCLVRDPDNNVQNCVKDKRLITSDVDTFAADRHTAQAVTDYPNLPTDAVPHTGLVNKFPFNVEKKTYNFWDGVLGKSVPAEYKGTEKIQGLETYKFVISFADQPAKVTAGVDGTYSDDKTMWVDPVTGSIIDQQDKQVRKLQNGDNAITLDFAFTDDTVKKNVQDANDNHSQLGLVKNAPLVLLPLGIIAGVVGAFLTLGARNAGGRHRNDEVDWDDADQDATSRA</sequence>
<evidence type="ECO:0000313" key="3">
    <source>
        <dbReference type="EMBL" id="REF31035.1"/>
    </source>
</evidence>
<dbReference type="InterPro" id="IPR021424">
    <property type="entry name" value="PorA"/>
</dbReference>
<evidence type="ECO:0000313" key="4">
    <source>
        <dbReference type="Proteomes" id="UP000256253"/>
    </source>
</evidence>
<keyword evidence="4" id="KW-1185">Reference proteome</keyword>
<gene>
    <name evidence="3" type="ORF">DFJ65_2076</name>
</gene>
<accession>A0A3D9UWQ9</accession>
<evidence type="ECO:0000256" key="1">
    <source>
        <dbReference type="SAM" id="MobiDB-lite"/>
    </source>
</evidence>
<dbReference type="RefSeq" id="WP_115922942.1">
    <property type="nucleotide sequence ID" value="NZ_QTUA01000001.1"/>
</dbReference>
<feature type="region of interest" description="Disordered" evidence="1">
    <location>
        <begin position="286"/>
        <end position="307"/>
    </location>
</feature>
<feature type="transmembrane region" description="Helical" evidence="2">
    <location>
        <begin position="260"/>
        <end position="280"/>
    </location>
</feature>
<dbReference type="OrthoDB" id="153031at2"/>
<name>A0A3D9UWQ9_9MICO</name>
<keyword evidence="2" id="KW-1133">Transmembrane helix</keyword>